<dbReference type="EMBL" id="QNRK01000002">
    <property type="protein sequence ID" value="RBP17591.1"/>
    <property type="molecule type" value="Genomic_DNA"/>
</dbReference>
<evidence type="ECO:0000256" key="1">
    <source>
        <dbReference type="SAM" id="MobiDB-lite"/>
    </source>
</evidence>
<gene>
    <name evidence="2" type="ORF">DFR50_10283</name>
</gene>
<reference evidence="2 3" key="1">
    <citation type="submission" date="2018-06" db="EMBL/GenBank/DDBJ databases">
        <title>Genomic Encyclopedia of Type Strains, Phase IV (KMG-IV): sequencing the most valuable type-strain genomes for metagenomic binning, comparative biology and taxonomic classification.</title>
        <authorList>
            <person name="Goeker M."/>
        </authorList>
    </citation>
    <scope>NUCLEOTIDE SEQUENCE [LARGE SCALE GENOMIC DNA]</scope>
    <source>
        <strain evidence="2 3">DSM 24875</strain>
    </source>
</reference>
<feature type="region of interest" description="Disordered" evidence="1">
    <location>
        <begin position="1"/>
        <end position="21"/>
    </location>
</feature>
<dbReference type="Proteomes" id="UP000253529">
    <property type="component" value="Unassembled WGS sequence"/>
</dbReference>
<protein>
    <submittedName>
        <fullName evidence="2">Uncharacterized protein</fullName>
    </submittedName>
</protein>
<comment type="caution">
    <text evidence="2">The sequence shown here is derived from an EMBL/GenBank/DDBJ whole genome shotgun (WGS) entry which is preliminary data.</text>
</comment>
<dbReference type="AlphaFoldDB" id="A0A366FST5"/>
<sequence>MHPARSELRRLDCDENHPSPATVDLLKQERVFEDLDLDVVTDDMLGDQHGPHVVWQGALPGGG</sequence>
<accession>A0A366FST5</accession>
<organism evidence="2 3">
    <name type="scientific">Roseiarcus fermentans</name>
    <dbReference type="NCBI Taxonomy" id="1473586"/>
    <lineage>
        <taxon>Bacteria</taxon>
        <taxon>Pseudomonadati</taxon>
        <taxon>Pseudomonadota</taxon>
        <taxon>Alphaproteobacteria</taxon>
        <taxon>Hyphomicrobiales</taxon>
        <taxon>Roseiarcaceae</taxon>
        <taxon>Roseiarcus</taxon>
    </lineage>
</organism>
<evidence type="ECO:0000313" key="2">
    <source>
        <dbReference type="EMBL" id="RBP17591.1"/>
    </source>
</evidence>
<evidence type="ECO:0000313" key="3">
    <source>
        <dbReference type="Proteomes" id="UP000253529"/>
    </source>
</evidence>
<keyword evidence="3" id="KW-1185">Reference proteome</keyword>
<feature type="compositionally biased region" description="Basic and acidic residues" evidence="1">
    <location>
        <begin position="1"/>
        <end position="17"/>
    </location>
</feature>
<dbReference type="RefSeq" id="WP_113887549.1">
    <property type="nucleotide sequence ID" value="NZ_QNRK01000002.1"/>
</dbReference>
<name>A0A366FST5_9HYPH</name>
<proteinExistence type="predicted"/>